<dbReference type="GO" id="GO:0106388">
    <property type="term" value="F:rRNA small subunit aminocarboxypropyltransferase activity"/>
    <property type="evidence" value="ECO:0007669"/>
    <property type="project" value="UniProtKB-EC"/>
</dbReference>
<dbReference type="HAMAP" id="MF_01116">
    <property type="entry name" value="TSR3"/>
    <property type="match status" value="1"/>
</dbReference>
<dbReference type="KEGG" id="ccp:CHC_T00002807001"/>
<evidence type="ECO:0000313" key="11">
    <source>
        <dbReference type="Proteomes" id="UP000012073"/>
    </source>
</evidence>
<feature type="region of interest" description="Disordered" evidence="7">
    <location>
        <begin position="172"/>
        <end position="253"/>
    </location>
</feature>
<organism evidence="10 11">
    <name type="scientific">Chondrus crispus</name>
    <name type="common">Carrageen Irish moss</name>
    <name type="synonym">Polymorpha crispa</name>
    <dbReference type="NCBI Taxonomy" id="2769"/>
    <lineage>
        <taxon>Eukaryota</taxon>
        <taxon>Rhodophyta</taxon>
        <taxon>Florideophyceae</taxon>
        <taxon>Rhodymeniophycidae</taxon>
        <taxon>Gigartinales</taxon>
        <taxon>Gigartinaceae</taxon>
        <taxon>Chondrus</taxon>
    </lineage>
</organism>
<dbReference type="InterPro" id="IPR022968">
    <property type="entry name" value="Tsr3-like"/>
</dbReference>
<dbReference type="PANTHER" id="PTHR20426">
    <property type="entry name" value="RIBOSOME BIOGENESIS PROTEIN TSR3 HOMOLOG"/>
    <property type="match status" value="1"/>
</dbReference>
<sequence length="269" mass="29434">MWDFNHCDARRCTGRKLSRHGIVRSVRPTTSIPGVVLSPQGANAISREDAPMIASAGLGVVDCSWARLDEVPFDRLRSGADRLLPFLIAANPVNYGKPLRLSCAEALAAALHIAGFGEEARNVMAKFVWGDGFFTLNKELLDAYADCKNGKEVVSVQNEYIETCEREVRERKEREYNPFPDMTSSEEDDEEEDDGRGVEDEANSGDRGDDLKPPRLEKEEPDSEADGMTGSSVNKEVYVNSQEQNDAPDAPIAEAAALQIEDEAPATGG</sequence>
<evidence type="ECO:0000259" key="9">
    <source>
        <dbReference type="Pfam" id="PF04068"/>
    </source>
</evidence>
<evidence type="ECO:0000256" key="7">
    <source>
        <dbReference type="SAM" id="MobiDB-lite"/>
    </source>
</evidence>
<evidence type="ECO:0000256" key="6">
    <source>
        <dbReference type="HAMAP-Rule" id="MF_03146"/>
    </source>
</evidence>
<dbReference type="OMA" id="KCENSAD"/>
<dbReference type="GO" id="GO:0030490">
    <property type="term" value="P:maturation of SSU-rRNA"/>
    <property type="evidence" value="ECO:0007669"/>
    <property type="project" value="TreeGrafter"/>
</dbReference>
<evidence type="ECO:0000313" key="10">
    <source>
        <dbReference type="EMBL" id="CDF34212.1"/>
    </source>
</evidence>
<name>R7Q6P0_CHOCR</name>
<evidence type="ECO:0000256" key="2">
    <source>
        <dbReference type="ARBA" id="ARBA00022517"/>
    </source>
</evidence>
<evidence type="ECO:0000256" key="4">
    <source>
        <dbReference type="ARBA" id="ARBA00022679"/>
    </source>
</evidence>
<dbReference type="Gramene" id="CDF34212">
    <property type="protein sequence ID" value="CDF34212"/>
    <property type="gene ID" value="CHC_T00002807001"/>
</dbReference>
<dbReference type="RefSeq" id="XP_005714031.1">
    <property type="nucleotide sequence ID" value="XM_005713974.1"/>
</dbReference>
<dbReference type="GeneID" id="17321752"/>
<keyword evidence="4 6" id="KW-0808">Transferase</keyword>
<dbReference type="Pfam" id="PF04034">
    <property type="entry name" value="Ribo_biogen_C"/>
    <property type="match status" value="1"/>
</dbReference>
<dbReference type="PhylomeDB" id="R7Q6P0"/>
<dbReference type="Pfam" id="PF04068">
    <property type="entry name" value="Fer4_RLI"/>
    <property type="match status" value="1"/>
</dbReference>
<gene>
    <name evidence="10" type="ORF">CHC_T00002807001</name>
</gene>
<feature type="binding site" evidence="6">
    <location>
        <position position="61"/>
    </location>
    <ligand>
        <name>S-adenosyl-L-methionine</name>
        <dbReference type="ChEBI" id="CHEBI:59789"/>
    </ligand>
</feature>
<accession>R7Q6P0</accession>
<evidence type="ECO:0000256" key="5">
    <source>
        <dbReference type="ARBA" id="ARBA00022691"/>
    </source>
</evidence>
<dbReference type="GO" id="GO:0000455">
    <property type="term" value="P:enzyme-directed rRNA pseudouridine synthesis"/>
    <property type="evidence" value="ECO:0007669"/>
    <property type="project" value="UniProtKB-UniRule"/>
</dbReference>
<keyword evidence="11" id="KW-1185">Reference proteome</keyword>
<comment type="function">
    <text evidence="6">Aminocarboxypropyltransferase that catalyzes the aminocarboxypropyl transfer on pseudouridine in 18S rRNA. It constitutes the last step in biosynthesis of the hypermodified N1-methyl-N3-(3-amino-3-carboxypropyl) pseudouridine (m1acp3-Psi).</text>
</comment>
<dbReference type="STRING" id="2769.R7Q6P0"/>
<dbReference type="Proteomes" id="UP000012073">
    <property type="component" value="Unassembled WGS sequence"/>
</dbReference>
<dbReference type="EC" id="2.5.1.157" evidence="6"/>
<keyword evidence="2 6" id="KW-0690">Ribosome biogenesis</keyword>
<proteinExistence type="inferred from homology"/>
<keyword evidence="5 6" id="KW-0949">S-adenosyl-L-methionine</keyword>
<comment type="similarity">
    <text evidence="6">Belongs to the TDD superfamily. TSR3 family.</text>
</comment>
<evidence type="ECO:0000259" key="8">
    <source>
        <dbReference type="Pfam" id="PF04034"/>
    </source>
</evidence>
<protein>
    <recommendedName>
        <fullName evidence="6">18S rRNA aminocarboxypropyltransferase</fullName>
        <ecNumber evidence="6">2.5.1.157</ecNumber>
    </recommendedName>
</protein>
<dbReference type="EMBL" id="HG001677">
    <property type="protein sequence ID" value="CDF34212.1"/>
    <property type="molecule type" value="Genomic_DNA"/>
</dbReference>
<comment type="caution">
    <text evidence="6">Lacks conserved residue(s) required for the propagation of feature annotation.</text>
</comment>
<comment type="catalytic activity">
    <reaction evidence="6">
        <text>an N(1)-methylpseudouridine in rRNA + S-adenosyl-L-methionine = N(1)-methyl-N(3)-[(3S)-3-amino-3-carboxypropyl]pseudouridine in rRNA + S-methyl-5'-thioadenosine + H(+)</text>
        <dbReference type="Rhea" id="RHEA:63296"/>
        <dbReference type="Rhea" id="RHEA-COMP:11634"/>
        <dbReference type="Rhea" id="RHEA-COMP:16310"/>
        <dbReference type="ChEBI" id="CHEBI:15378"/>
        <dbReference type="ChEBI" id="CHEBI:17509"/>
        <dbReference type="ChEBI" id="CHEBI:59789"/>
        <dbReference type="ChEBI" id="CHEBI:74890"/>
        <dbReference type="ChEBI" id="CHEBI:146234"/>
        <dbReference type="EC" id="2.5.1.157"/>
    </reaction>
</comment>
<dbReference type="PANTHER" id="PTHR20426:SF0">
    <property type="entry name" value="18S RRNA AMINOCARBOXYPROPYLTRANSFERASE"/>
    <property type="match status" value="1"/>
</dbReference>
<keyword evidence="1" id="KW-0963">Cytoplasm</keyword>
<evidence type="ECO:0000256" key="1">
    <source>
        <dbReference type="ARBA" id="ARBA00022490"/>
    </source>
</evidence>
<dbReference type="NCBIfam" id="NF002621">
    <property type="entry name" value="PRK02287.1"/>
    <property type="match status" value="1"/>
</dbReference>
<dbReference type="InterPro" id="IPR007209">
    <property type="entry name" value="RNaseL-inhib-like_metal-bd_dom"/>
</dbReference>
<feature type="binding site" evidence="6">
    <location>
        <position position="84"/>
    </location>
    <ligand>
        <name>S-adenosyl-L-methionine</name>
        <dbReference type="ChEBI" id="CHEBI:59789"/>
    </ligand>
</feature>
<feature type="compositionally biased region" description="Acidic residues" evidence="7">
    <location>
        <begin position="184"/>
        <end position="194"/>
    </location>
</feature>
<dbReference type="GO" id="GO:1904047">
    <property type="term" value="F:S-adenosyl-L-methionine binding"/>
    <property type="evidence" value="ECO:0007669"/>
    <property type="project" value="UniProtKB-UniRule"/>
</dbReference>
<feature type="domain" description="16S/18S rRNA aminocarboxypropyltransferase Tsr3 C-terminal" evidence="8">
    <location>
        <begin position="35"/>
        <end position="161"/>
    </location>
</feature>
<dbReference type="OrthoDB" id="10262062at2759"/>
<feature type="compositionally biased region" description="Polar residues" evidence="7">
    <location>
        <begin position="229"/>
        <end position="245"/>
    </location>
</feature>
<dbReference type="AlphaFoldDB" id="R7Q6P0"/>
<evidence type="ECO:0000256" key="3">
    <source>
        <dbReference type="ARBA" id="ARBA00022552"/>
    </source>
</evidence>
<feature type="binding site" evidence="6">
    <location>
        <position position="13"/>
    </location>
    <ligand>
        <name>S-adenosyl-L-methionine</name>
        <dbReference type="ChEBI" id="CHEBI:59789"/>
    </ligand>
</feature>
<feature type="domain" description="RNase L inhibitor RLI-like possible metal-binding" evidence="9">
    <location>
        <begin position="1"/>
        <end position="27"/>
    </location>
</feature>
<keyword evidence="3 6" id="KW-0698">rRNA processing</keyword>
<dbReference type="InterPro" id="IPR007177">
    <property type="entry name" value="Tsr3_C"/>
</dbReference>
<feature type="compositionally biased region" description="Basic and acidic residues" evidence="7">
    <location>
        <begin position="195"/>
        <end position="218"/>
    </location>
</feature>
<reference evidence="11" key="1">
    <citation type="journal article" date="2013" name="Proc. Natl. Acad. Sci. U.S.A.">
        <title>Genome structure and metabolic features in the red seaweed Chondrus crispus shed light on evolution of the Archaeplastida.</title>
        <authorList>
            <person name="Collen J."/>
            <person name="Porcel B."/>
            <person name="Carre W."/>
            <person name="Ball S.G."/>
            <person name="Chaparro C."/>
            <person name="Tonon T."/>
            <person name="Barbeyron T."/>
            <person name="Michel G."/>
            <person name="Noel B."/>
            <person name="Valentin K."/>
            <person name="Elias M."/>
            <person name="Artiguenave F."/>
            <person name="Arun A."/>
            <person name="Aury J.M."/>
            <person name="Barbosa-Neto J.F."/>
            <person name="Bothwell J.H."/>
            <person name="Bouget F.Y."/>
            <person name="Brillet L."/>
            <person name="Cabello-Hurtado F."/>
            <person name="Capella-Gutierrez S."/>
            <person name="Charrier B."/>
            <person name="Cladiere L."/>
            <person name="Cock J.M."/>
            <person name="Coelho S.M."/>
            <person name="Colleoni C."/>
            <person name="Czjzek M."/>
            <person name="Da Silva C."/>
            <person name="Delage L."/>
            <person name="Denoeud F."/>
            <person name="Deschamps P."/>
            <person name="Dittami S.M."/>
            <person name="Gabaldon T."/>
            <person name="Gachon C.M."/>
            <person name="Groisillier A."/>
            <person name="Herve C."/>
            <person name="Jabbari K."/>
            <person name="Katinka M."/>
            <person name="Kloareg B."/>
            <person name="Kowalczyk N."/>
            <person name="Labadie K."/>
            <person name="Leblanc C."/>
            <person name="Lopez P.J."/>
            <person name="McLachlan D.H."/>
            <person name="Meslet-Cladiere L."/>
            <person name="Moustafa A."/>
            <person name="Nehr Z."/>
            <person name="Nyvall Collen P."/>
            <person name="Panaud O."/>
            <person name="Partensky F."/>
            <person name="Poulain J."/>
            <person name="Rensing S.A."/>
            <person name="Rousvoal S."/>
            <person name="Samson G."/>
            <person name="Symeonidi A."/>
            <person name="Weissenbach J."/>
            <person name="Zambounis A."/>
            <person name="Wincker P."/>
            <person name="Boyen C."/>
        </authorList>
    </citation>
    <scope>NUCLEOTIDE SEQUENCE [LARGE SCALE GENOMIC DNA]</scope>
    <source>
        <strain evidence="11">cv. Stackhouse</strain>
    </source>
</reference>